<evidence type="ECO:0000313" key="1">
    <source>
        <dbReference type="EMBL" id="QQK08031.1"/>
    </source>
</evidence>
<proteinExistence type="predicted"/>
<reference evidence="1 2" key="1">
    <citation type="journal article" date="2022" name="Int. J. Syst. Evol. Microbiol.">
        <title>Miniphocaeibacter halophilus sp. nov., an ammonium-tolerant acetate-producing bacterium isolated from a biogas system.</title>
        <authorList>
            <person name="Schnurer A."/>
            <person name="Singh A."/>
            <person name="Bi S."/>
            <person name="Qiao W."/>
            <person name="Westerholm M."/>
        </authorList>
    </citation>
    <scope>NUCLEOTIDE SEQUENCE [LARGE SCALE GENOMIC DNA]</scope>
    <source>
        <strain evidence="1 2">AMB_01</strain>
    </source>
</reference>
<keyword evidence="2" id="KW-1185">Reference proteome</keyword>
<protein>
    <submittedName>
        <fullName evidence="1">Uncharacterized protein</fullName>
    </submittedName>
</protein>
<dbReference type="Proteomes" id="UP000595814">
    <property type="component" value="Chromosome"/>
</dbReference>
<gene>
    <name evidence="1" type="ORF">JFY71_00390</name>
</gene>
<evidence type="ECO:0000313" key="2">
    <source>
        <dbReference type="Proteomes" id="UP000595814"/>
    </source>
</evidence>
<sequence>MEKSLYKASIESIEGMKTIARVRNFELILDEPIEEGGFDEGMTPVEALLSSLGA</sequence>
<accession>A0AC61MR82</accession>
<name>A0AC61MR82_9FIRM</name>
<organism evidence="1 2">
    <name type="scientific">Miniphocaeibacter halophilus</name>
    <dbReference type="NCBI Taxonomy" id="2931922"/>
    <lineage>
        <taxon>Bacteria</taxon>
        <taxon>Bacillati</taxon>
        <taxon>Bacillota</taxon>
        <taxon>Tissierellia</taxon>
        <taxon>Tissierellales</taxon>
        <taxon>Peptoniphilaceae</taxon>
        <taxon>Miniphocaeibacter</taxon>
    </lineage>
</organism>
<dbReference type="EMBL" id="CP066744">
    <property type="protein sequence ID" value="QQK08031.1"/>
    <property type="molecule type" value="Genomic_DNA"/>
</dbReference>